<accession>A0A196S6V0</accession>
<dbReference type="GO" id="GO:0016887">
    <property type="term" value="F:ATP hydrolysis activity"/>
    <property type="evidence" value="ECO:0007669"/>
    <property type="project" value="TreeGrafter"/>
</dbReference>
<evidence type="ECO:0000259" key="4">
    <source>
        <dbReference type="Pfam" id="PF09336"/>
    </source>
</evidence>
<dbReference type="Pfam" id="PF17862">
    <property type="entry name" value="AAA_lid_3"/>
    <property type="match status" value="1"/>
</dbReference>
<dbReference type="EMBL" id="LXWW01000511">
    <property type="protein sequence ID" value="OAO12780.1"/>
    <property type="molecule type" value="Genomic_DNA"/>
</dbReference>
<evidence type="ECO:0000256" key="2">
    <source>
        <dbReference type="ARBA" id="ARBA00022741"/>
    </source>
</evidence>
<keyword evidence="2" id="KW-0547">Nucleotide-binding</keyword>
<dbReference type="Pfam" id="PF09336">
    <property type="entry name" value="Vps4_C"/>
    <property type="match status" value="1"/>
</dbReference>
<protein>
    <submittedName>
        <fullName evidence="6">Fidgetin-like protein</fullName>
    </submittedName>
</protein>
<evidence type="ECO:0000256" key="3">
    <source>
        <dbReference type="ARBA" id="ARBA00022840"/>
    </source>
</evidence>
<dbReference type="FunFam" id="1.10.8.60:FF:000022">
    <property type="entry name" value="Fidgetin like 1"/>
    <property type="match status" value="1"/>
</dbReference>
<keyword evidence="7" id="KW-1185">Reference proteome</keyword>
<dbReference type="STRING" id="478820.A0A196S6V0"/>
<dbReference type="PANTHER" id="PTHR23074:SF17">
    <property type="entry name" value="FIDGETIN-LIKE PROTEIN 1"/>
    <property type="match status" value="1"/>
</dbReference>
<evidence type="ECO:0000259" key="5">
    <source>
        <dbReference type="Pfam" id="PF17862"/>
    </source>
</evidence>
<dbReference type="OrthoDB" id="29072at2759"/>
<dbReference type="GO" id="GO:0005524">
    <property type="term" value="F:ATP binding"/>
    <property type="evidence" value="ECO:0007669"/>
    <property type="project" value="UniProtKB-KW"/>
</dbReference>
<sequence length="179" mass="20299">MSSLMYKFNSITNKYNMVTVWRGNDGKAYRCELTQKYSQAATGYLDFLTEGILFLEEHKLDLPANLYNDMKRLLGAANERMEIELYSGSDIKVLCKEAAMGPIREVTDLMSIDASKIRPIQVKDFEEAFRVCAPSVSQSSLKQYITWNDNFGSKGEEPSENVETEIKGISSAKDLCRSY</sequence>
<feature type="domain" description="AAA ATPase AAA+ lid" evidence="5">
    <location>
        <begin position="86"/>
        <end position="109"/>
    </location>
</feature>
<gene>
    <name evidence="6" type="ORF">AV274_5505</name>
</gene>
<dbReference type="Gene3D" id="1.10.8.60">
    <property type="match status" value="1"/>
</dbReference>
<evidence type="ECO:0000313" key="6">
    <source>
        <dbReference type="EMBL" id="OAO12780.1"/>
    </source>
</evidence>
<comment type="caution">
    <text evidence="6">The sequence shown here is derived from an EMBL/GenBank/DDBJ whole genome shotgun (WGS) entry which is preliminary data.</text>
</comment>
<proteinExistence type="inferred from homology"/>
<evidence type="ECO:0000313" key="7">
    <source>
        <dbReference type="Proteomes" id="UP000078348"/>
    </source>
</evidence>
<evidence type="ECO:0000256" key="1">
    <source>
        <dbReference type="ARBA" id="ARBA00006914"/>
    </source>
</evidence>
<dbReference type="InterPro" id="IPR050304">
    <property type="entry name" value="MT-severing_AAA_ATPase"/>
</dbReference>
<dbReference type="Proteomes" id="UP000078348">
    <property type="component" value="Unassembled WGS sequence"/>
</dbReference>
<feature type="domain" description="Spastin/Vps4 C-terminal" evidence="4">
    <location>
        <begin position="110"/>
        <end position="152"/>
    </location>
</feature>
<organism evidence="6 7">
    <name type="scientific">Blastocystis sp. subtype 1 (strain ATCC 50177 / NandII)</name>
    <dbReference type="NCBI Taxonomy" id="478820"/>
    <lineage>
        <taxon>Eukaryota</taxon>
        <taxon>Sar</taxon>
        <taxon>Stramenopiles</taxon>
        <taxon>Bigyra</taxon>
        <taxon>Opalozoa</taxon>
        <taxon>Opalinata</taxon>
        <taxon>Blastocystidae</taxon>
        <taxon>Blastocystis</taxon>
    </lineage>
</organism>
<comment type="similarity">
    <text evidence="1">Belongs to the AAA ATPase family.</text>
</comment>
<reference evidence="6 7" key="1">
    <citation type="submission" date="2016-05" db="EMBL/GenBank/DDBJ databases">
        <title>Nuclear genome of Blastocystis sp. subtype 1 NandII.</title>
        <authorList>
            <person name="Gentekaki E."/>
            <person name="Curtis B."/>
            <person name="Stairs C."/>
            <person name="Eme L."/>
            <person name="Herman E."/>
            <person name="Klimes V."/>
            <person name="Arias M.C."/>
            <person name="Elias M."/>
            <person name="Hilliou F."/>
            <person name="Klute M."/>
            <person name="Malik S.-B."/>
            <person name="Pightling A."/>
            <person name="Rachubinski R."/>
            <person name="Salas D."/>
            <person name="Schlacht A."/>
            <person name="Suga H."/>
            <person name="Archibald J."/>
            <person name="Ball S.G."/>
            <person name="Clark G."/>
            <person name="Dacks J."/>
            <person name="Van Der Giezen M."/>
            <person name="Tsaousis A."/>
            <person name="Roger A."/>
        </authorList>
    </citation>
    <scope>NUCLEOTIDE SEQUENCE [LARGE SCALE GENOMIC DNA]</scope>
    <source>
        <strain evidence="7">ATCC 50177 / NandII</strain>
    </source>
</reference>
<dbReference type="InterPro" id="IPR041569">
    <property type="entry name" value="AAA_lid_3"/>
</dbReference>
<keyword evidence="3" id="KW-0067">ATP-binding</keyword>
<name>A0A196S6V0_BLAHN</name>
<dbReference type="InterPro" id="IPR015415">
    <property type="entry name" value="Spast_Vps4_C"/>
</dbReference>
<dbReference type="PANTHER" id="PTHR23074">
    <property type="entry name" value="AAA DOMAIN-CONTAINING"/>
    <property type="match status" value="1"/>
</dbReference>
<dbReference type="AlphaFoldDB" id="A0A196S6V0"/>